<accession>A0A347ZUW9</accession>
<reference evidence="1 2" key="1">
    <citation type="submission" date="2018-08" db="EMBL/GenBank/DDBJ databases">
        <title>Genomic Encyclopedia of Type Strains, Phase IV (KMG-IV): sequencing the most valuable type-strain genomes for metagenomic binning, comparative biology and taxonomic classification.</title>
        <authorList>
            <person name="Goeker M."/>
        </authorList>
    </citation>
    <scope>NUCLEOTIDE SEQUENCE [LARGE SCALE GENOMIC DNA]</scope>
    <source>
        <strain evidence="1 2">DSM 23923</strain>
    </source>
</reference>
<dbReference type="AlphaFoldDB" id="A0A347ZUW9"/>
<dbReference type="InterPro" id="IPR012349">
    <property type="entry name" value="Split_barrel_FMN-bd"/>
</dbReference>
<dbReference type="InterPro" id="IPR004378">
    <property type="entry name" value="F420H2_quin_Rdtase"/>
</dbReference>
<gene>
    <name evidence="1" type="ORF">DFR64_0171</name>
</gene>
<protein>
    <submittedName>
        <fullName evidence="1">Deazaflavin-dependent oxidoreductase (Nitroreductase family)</fullName>
    </submittedName>
</protein>
<name>A0A347ZUW9_9CHLR</name>
<dbReference type="RefSeq" id="WP_116223506.1">
    <property type="nucleotide sequence ID" value="NZ_AP018437.1"/>
</dbReference>
<sequence length="159" mass="18434">MKKIKDIKPPRGIEKVLFKLPNFFYNIGLGSIMGSRFVQLSHIGRNSGKIYKTVVEVVDYDPDQRKIYIASGFRQQSDWYKNISKTPQIEINFRGKLYDEAFARELSQVDSEKVLLNYAHDHPLAMKELAKFMGYEIDGSDQDIRLLAHELPLIEIQLI</sequence>
<dbReference type="GO" id="GO:0016491">
    <property type="term" value="F:oxidoreductase activity"/>
    <property type="evidence" value="ECO:0007669"/>
    <property type="project" value="InterPro"/>
</dbReference>
<evidence type="ECO:0000313" key="1">
    <source>
        <dbReference type="EMBL" id="REG10316.1"/>
    </source>
</evidence>
<dbReference type="NCBIfam" id="TIGR00026">
    <property type="entry name" value="hi_GC_TIGR00026"/>
    <property type="match status" value="1"/>
</dbReference>
<dbReference type="OrthoDB" id="3378501at2"/>
<keyword evidence="2" id="KW-1185">Reference proteome</keyword>
<evidence type="ECO:0000313" key="2">
    <source>
        <dbReference type="Proteomes" id="UP000256388"/>
    </source>
</evidence>
<dbReference type="EMBL" id="QUMS01000001">
    <property type="protein sequence ID" value="REG10316.1"/>
    <property type="molecule type" value="Genomic_DNA"/>
</dbReference>
<proteinExistence type="predicted"/>
<comment type="caution">
    <text evidence="1">The sequence shown here is derived from an EMBL/GenBank/DDBJ whole genome shotgun (WGS) entry which is preliminary data.</text>
</comment>
<dbReference type="Pfam" id="PF04075">
    <property type="entry name" value="F420H2_quin_red"/>
    <property type="match status" value="1"/>
</dbReference>
<dbReference type="Gene3D" id="2.30.110.10">
    <property type="entry name" value="Electron Transport, Fmn-binding Protein, Chain A"/>
    <property type="match status" value="1"/>
</dbReference>
<dbReference type="Proteomes" id="UP000256388">
    <property type="component" value="Unassembled WGS sequence"/>
</dbReference>
<organism evidence="1 2">
    <name type="scientific">Pelolinea submarina</name>
    <dbReference type="NCBI Taxonomy" id="913107"/>
    <lineage>
        <taxon>Bacteria</taxon>
        <taxon>Bacillati</taxon>
        <taxon>Chloroflexota</taxon>
        <taxon>Anaerolineae</taxon>
        <taxon>Anaerolineales</taxon>
        <taxon>Anaerolineaceae</taxon>
        <taxon>Pelolinea</taxon>
    </lineage>
</organism>